<evidence type="ECO:0000256" key="1">
    <source>
        <dbReference type="ARBA" id="ARBA00004613"/>
    </source>
</evidence>
<dbReference type="InterPro" id="IPR001314">
    <property type="entry name" value="Peptidase_S1A"/>
</dbReference>
<feature type="compositionally biased region" description="Low complexity" evidence="7">
    <location>
        <begin position="85"/>
        <end position="99"/>
    </location>
</feature>
<dbReference type="InterPro" id="IPR009003">
    <property type="entry name" value="Peptidase_S1_PA"/>
</dbReference>
<reference evidence="9" key="2">
    <citation type="submission" date="2025-09" db="UniProtKB">
        <authorList>
            <consortium name="Ensembl"/>
        </authorList>
    </citation>
    <scope>IDENTIFICATION</scope>
</reference>
<keyword evidence="2" id="KW-0964">Secreted</keyword>
<proteinExistence type="predicted"/>
<dbReference type="Gene3D" id="2.40.10.10">
    <property type="entry name" value="Trypsin-like serine proteases"/>
    <property type="match status" value="2"/>
</dbReference>
<feature type="region of interest" description="Disordered" evidence="7">
    <location>
        <begin position="1"/>
        <end position="22"/>
    </location>
</feature>
<dbReference type="GO" id="GO:0004252">
    <property type="term" value="F:serine-type endopeptidase activity"/>
    <property type="evidence" value="ECO:0007669"/>
    <property type="project" value="InterPro"/>
</dbReference>
<dbReference type="Proteomes" id="UP000694380">
    <property type="component" value="Unplaced"/>
</dbReference>
<dbReference type="InterPro" id="IPR033116">
    <property type="entry name" value="TRYPSIN_SER"/>
</dbReference>
<dbReference type="Pfam" id="PF00089">
    <property type="entry name" value="Trypsin"/>
    <property type="match status" value="1"/>
</dbReference>
<dbReference type="SMART" id="SM00020">
    <property type="entry name" value="Tryp_SPc"/>
    <property type="match status" value="1"/>
</dbReference>
<dbReference type="GO" id="GO:0005615">
    <property type="term" value="C:extracellular space"/>
    <property type="evidence" value="ECO:0007669"/>
    <property type="project" value="TreeGrafter"/>
</dbReference>
<dbReference type="SUPFAM" id="SSF50494">
    <property type="entry name" value="Trypsin-like serine proteases"/>
    <property type="match status" value="1"/>
</dbReference>
<evidence type="ECO:0000313" key="9">
    <source>
        <dbReference type="Ensembl" id="ENSCPBP00000018829.1"/>
    </source>
</evidence>
<sequence>MSQGSCGAFPTQQENVKTQGEIAAVPDPTVRPVRRALAHWSPTERTSVWIPLQEWARGPIKATLLGLGSLKSSTLRIRHTNSIHPGQRQGPPPARQTQRGGREQESRAFPTPLGALSHRSFPSPDSMQVILGDHNIQVFEHTEHLMRIETIVWHPSYDYQTLDHDIMLIKLAHPVRTDAYVQPVSLPTACPAAGTSCVVSGWGNILSDGVFSPYNLQCVNIPILSNAECEGSYPGMITSTMLCAGYLEGGKDACQGDSGGPLVCNGELQGIVSWGVGCAQKDQPGVYTKVCSLLPWIKSTMAAN</sequence>
<evidence type="ECO:0000313" key="10">
    <source>
        <dbReference type="Proteomes" id="UP000694380"/>
    </source>
</evidence>
<evidence type="ECO:0000256" key="7">
    <source>
        <dbReference type="SAM" id="MobiDB-lite"/>
    </source>
</evidence>
<keyword evidence="6" id="KW-1015">Disulfide bond</keyword>
<dbReference type="InterPro" id="IPR050127">
    <property type="entry name" value="Serine_Proteases_S1"/>
</dbReference>
<accession>A0A8C3HIT7</accession>
<dbReference type="CDD" id="cd00190">
    <property type="entry name" value="Tryp_SPc"/>
    <property type="match status" value="1"/>
</dbReference>
<name>A0A8C3HIT7_CHRPI</name>
<keyword evidence="4" id="KW-0378">Hydrolase</keyword>
<dbReference type="PANTHER" id="PTHR24264:SF15">
    <property type="entry name" value="RIKEN CDNA 2210010C04 GENE"/>
    <property type="match status" value="1"/>
</dbReference>
<dbReference type="FunFam" id="2.40.10.10:FF:000254">
    <property type="entry name" value="Trypsin precursor"/>
    <property type="match status" value="1"/>
</dbReference>
<organism evidence="9 10">
    <name type="scientific">Chrysemys picta bellii</name>
    <name type="common">Western painted turtle</name>
    <name type="synonym">Emys bellii</name>
    <dbReference type="NCBI Taxonomy" id="8478"/>
    <lineage>
        <taxon>Eukaryota</taxon>
        <taxon>Metazoa</taxon>
        <taxon>Chordata</taxon>
        <taxon>Craniata</taxon>
        <taxon>Vertebrata</taxon>
        <taxon>Euteleostomi</taxon>
        <taxon>Archelosauria</taxon>
        <taxon>Testudinata</taxon>
        <taxon>Testudines</taxon>
        <taxon>Cryptodira</taxon>
        <taxon>Durocryptodira</taxon>
        <taxon>Testudinoidea</taxon>
        <taxon>Emydidae</taxon>
        <taxon>Chrysemys</taxon>
    </lineage>
</organism>
<gene>
    <name evidence="9" type="primary">LOC101938626</name>
</gene>
<feature type="region of interest" description="Disordered" evidence="7">
    <location>
        <begin position="81"/>
        <end position="117"/>
    </location>
</feature>
<evidence type="ECO:0000256" key="6">
    <source>
        <dbReference type="ARBA" id="ARBA00023157"/>
    </source>
</evidence>
<dbReference type="InterPro" id="IPR001254">
    <property type="entry name" value="Trypsin_dom"/>
</dbReference>
<evidence type="ECO:0000256" key="5">
    <source>
        <dbReference type="ARBA" id="ARBA00022825"/>
    </source>
</evidence>
<keyword evidence="10" id="KW-1185">Reference proteome</keyword>
<dbReference type="GO" id="GO:0006508">
    <property type="term" value="P:proteolysis"/>
    <property type="evidence" value="ECO:0007669"/>
    <property type="project" value="UniProtKB-KW"/>
</dbReference>
<dbReference type="InterPro" id="IPR043504">
    <property type="entry name" value="Peptidase_S1_PA_chymotrypsin"/>
</dbReference>
<reference evidence="9" key="1">
    <citation type="submission" date="2025-08" db="UniProtKB">
        <authorList>
            <consortium name="Ensembl"/>
        </authorList>
    </citation>
    <scope>IDENTIFICATION</scope>
</reference>
<evidence type="ECO:0000256" key="4">
    <source>
        <dbReference type="ARBA" id="ARBA00022801"/>
    </source>
</evidence>
<dbReference type="PROSITE" id="PS00135">
    <property type="entry name" value="TRYPSIN_SER"/>
    <property type="match status" value="1"/>
</dbReference>
<evidence type="ECO:0000259" key="8">
    <source>
        <dbReference type="PROSITE" id="PS50240"/>
    </source>
</evidence>
<keyword evidence="5" id="KW-0720">Serine protease</keyword>
<feature type="domain" description="Peptidase S1" evidence="8">
    <location>
        <begin position="83"/>
        <end position="302"/>
    </location>
</feature>
<protein>
    <recommendedName>
        <fullName evidence="8">Peptidase S1 domain-containing protein</fullName>
    </recommendedName>
</protein>
<evidence type="ECO:0000256" key="2">
    <source>
        <dbReference type="ARBA" id="ARBA00022525"/>
    </source>
</evidence>
<dbReference type="PRINTS" id="PR00722">
    <property type="entry name" value="CHYMOTRYPSIN"/>
</dbReference>
<keyword evidence="3" id="KW-0645">Protease</keyword>
<evidence type="ECO:0000256" key="3">
    <source>
        <dbReference type="ARBA" id="ARBA00022670"/>
    </source>
</evidence>
<comment type="subcellular location">
    <subcellularLocation>
        <location evidence="1">Secreted</location>
    </subcellularLocation>
</comment>
<dbReference type="PROSITE" id="PS50240">
    <property type="entry name" value="TRYPSIN_DOM"/>
    <property type="match status" value="1"/>
</dbReference>
<dbReference type="AlphaFoldDB" id="A0A8C3HIT7"/>
<feature type="compositionally biased region" description="Polar residues" evidence="7">
    <location>
        <begin position="1"/>
        <end position="18"/>
    </location>
</feature>
<dbReference type="PANTHER" id="PTHR24264">
    <property type="entry name" value="TRYPSIN-RELATED"/>
    <property type="match status" value="1"/>
</dbReference>
<dbReference type="GeneTree" id="ENSGT01050000244883"/>
<dbReference type="Ensembl" id="ENSCPBT00000022210.1">
    <property type="protein sequence ID" value="ENSCPBP00000018829.1"/>
    <property type="gene ID" value="ENSCPBG00000013625.1"/>
</dbReference>